<evidence type="ECO:0000256" key="4">
    <source>
        <dbReference type="ARBA" id="ARBA00022801"/>
    </source>
</evidence>
<evidence type="ECO:0000313" key="10">
    <source>
        <dbReference type="EMBL" id="ERM95995.1"/>
    </source>
</evidence>
<evidence type="ECO:0000313" key="11">
    <source>
        <dbReference type="Proteomes" id="UP000017836"/>
    </source>
</evidence>
<dbReference type="PROSITE" id="PS00503">
    <property type="entry name" value="PECTINESTERASE_2"/>
    <property type="match status" value="1"/>
</dbReference>
<dbReference type="SUPFAM" id="SSF51126">
    <property type="entry name" value="Pectin lyase-like"/>
    <property type="match status" value="1"/>
</dbReference>
<dbReference type="AlphaFoldDB" id="W1NL96"/>
<comment type="similarity">
    <text evidence="3">In the C-terminal section; belongs to the pectinesterase family.</text>
</comment>
<dbReference type="Gramene" id="ERM95995">
    <property type="protein sequence ID" value="ERM95995"/>
    <property type="gene ID" value="AMTR_s00129p00033080"/>
</dbReference>
<evidence type="ECO:0000256" key="6">
    <source>
        <dbReference type="PROSITE-ProRule" id="PRU10040"/>
    </source>
</evidence>
<feature type="signal peptide" evidence="7">
    <location>
        <begin position="1"/>
        <end position="28"/>
    </location>
</feature>
<dbReference type="Gene3D" id="1.20.140.40">
    <property type="entry name" value="Invertase/pectin methylesterase inhibitor family protein"/>
    <property type="match status" value="1"/>
</dbReference>
<dbReference type="InterPro" id="IPR012334">
    <property type="entry name" value="Pectin_lyas_fold"/>
</dbReference>
<dbReference type="InterPro" id="IPR011050">
    <property type="entry name" value="Pectin_lyase_fold/virulence"/>
</dbReference>
<dbReference type="KEGG" id="atr:18423940"/>
<feature type="active site" evidence="6">
    <location>
        <position position="392"/>
    </location>
</feature>
<evidence type="ECO:0000256" key="5">
    <source>
        <dbReference type="ARBA" id="ARBA00023085"/>
    </source>
</evidence>
<evidence type="ECO:0000259" key="9">
    <source>
        <dbReference type="SMART" id="SM00856"/>
    </source>
</evidence>
<dbReference type="SMART" id="SM00856">
    <property type="entry name" value="PMEI"/>
    <property type="match status" value="1"/>
</dbReference>
<evidence type="ECO:0000256" key="8">
    <source>
        <dbReference type="SAM" id="MobiDB-lite"/>
    </source>
</evidence>
<dbReference type="InterPro" id="IPR000070">
    <property type="entry name" value="Pectinesterase_cat"/>
</dbReference>
<feature type="domain" description="Pectinesterase inhibitor" evidence="9">
    <location>
        <begin position="34"/>
        <end position="182"/>
    </location>
</feature>
<dbReference type="STRING" id="13333.W1NL96"/>
<dbReference type="Pfam" id="PF04043">
    <property type="entry name" value="PMEI"/>
    <property type="match status" value="1"/>
</dbReference>
<dbReference type="InterPro" id="IPR006501">
    <property type="entry name" value="Pectinesterase_inhib_dom"/>
</dbReference>
<dbReference type="PANTHER" id="PTHR31707">
    <property type="entry name" value="PECTINESTERASE"/>
    <property type="match status" value="1"/>
</dbReference>
<dbReference type="Pfam" id="PF01095">
    <property type="entry name" value="Pectinesterase"/>
    <property type="match status" value="1"/>
</dbReference>
<keyword evidence="7" id="KW-0732">Signal</keyword>
<dbReference type="eggNOG" id="ENOG502R64Q">
    <property type="taxonomic scope" value="Eukaryota"/>
</dbReference>
<reference evidence="11" key="1">
    <citation type="journal article" date="2013" name="Science">
        <title>The Amborella genome and the evolution of flowering plants.</title>
        <authorList>
            <consortium name="Amborella Genome Project"/>
        </authorList>
    </citation>
    <scope>NUCLEOTIDE SEQUENCE [LARGE SCALE GENOMIC DNA]</scope>
</reference>
<dbReference type="NCBIfam" id="TIGR01614">
    <property type="entry name" value="PME_inhib"/>
    <property type="match status" value="1"/>
</dbReference>
<comment type="catalytic activity">
    <reaction evidence="7">
        <text>[(1-&gt;4)-alpha-D-galacturonosyl methyl ester](n) + n H2O = [(1-&gt;4)-alpha-D-galacturonosyl](n) + n methanol + n H(+)</text>
        <dbReference type="Rhea" id="RHEA:22380"/>
        <dbReference type="Rhea" id="RHEA-COMP:14570"/>
        <dbReference type="Rhea" id="RHEA-COMP:14573"/>
        <dbReference type="ChEBI" id="CHEBI:15377"/>
        <dbReference type="ChEBI" id="CHEBI:15378"/>
        <dbReference type="ChEBI" id="CHEBI:17790"/>
        <dbReference type="ChEBI" id="CHEBI:140522"/>
        <dbReference type="ChEBI" id="CHEBI:140523"/>
        <dbReference type="EC" id="3.1.1.11"/>
    </reaction>
</comment>
<feature type="chain" id="PRO_5005149612" description="Pectinesterase" evidence="7">
    <location>
        <begin position="29"/>
        <end position="553"/>
    </location>
</feature>
<keyword evidence="11" id="KW-1185">Reference proteome</keyword>
<sequence>MGSLVLHLPLRIAFLSTIFSLLTYQVHPVSLSNLSHPQLESLCKSTPFPSRCFDTLKLSVSINLPNILDLAKQTLQNALSEATKTTNLVMGLRQYGLVERERGTIQDCQELHQRTLDFLQSSLKIGNPKPENLNKIRTLLSAALTNKNTCFEGLDSASGSIKPTLMSKLNSMYELVSNSLSMYSNPSKSQGRQGRRLLEDSGRRKSGFPARFSRKRGFPAWLTGKDRRILQSSPGDGYDSGDILIVAKDGSGNYSSIMEAVNAMPNNRLDRFVIFVKEGVYEENVEIASNKQNLVMMGDGIDVTVITGSRSVGDGWTTFRSATVAVMGDGFLARDITFENTAGPEKHQAAALRVNADISAFFQCSFRGYQDSLYVHSLRQFYRECDIYGTIDFIFGNAAVVFQGCSIILRKPMEGQFNAITAQSRDIPDESTGMSIQNCTIEPDSDLASNPGSTKNYLGRPWRVYSRTVYLESYIDRLIDPAGWTKWSGDEGLDTLYYGEYSNYGPGSGTDNRVSWLGFHKMDYSDASNFTVSEFIDGDNWLVSTSFPYDDGI</sequence>
<keyword evidence="4 7" id="KW-0378">Hydrolase</keyword>
<evidence type="ECO:0000256" key="2">
    <source>
        <dbReference type="ARBA" id="ARBA00006027"/>
    </source>
</evidence>
<dbReference type="InterPro" id="IPR035513">
    <property type="entry name" value="Invertase/methylesterase_inhib"/>
</dbReference>
<dbReference type="Proteomes" id="UP000017836">
    <property type="component" value="Unassembled WGS sequence"/>
</dbReference>
<dbReference type="SUPFAM" id="SSF101148">
    <property type="entry name" value="Plant invertase/pectin methylesterase inhibitor"/>
    <property type="match status" value="1"/>
</dbReference>
<dbReference type="OMA" id="FITGQEW"/>
<comment type="similarity">
    <text evidence="2">In the N-terminal section; belongs to the PMEI family.</text>
</comment>
<gene>
    <name evidence="10" type="ORF">AMTR_s00129p00033080</name>
</gene>
<dbReference type="GO" id="GO:0030599">
    <property type="term" value="F:pectinesterase activity"/>
    <property type="evidence" value="ECO:0000318"/>
    <property type="project" value="GO_Central"/>
</dbReference>
<dbReference type="InterPro" id="IPR033131">
    <property type="entry name" value="Pectinesterase_Asp_AS"/>
</dbReference>
<evidence type="ECO:0000256" key="1">
    <source>
        <dbReference type="ARBA" id="ARBA00005184"/>
    </source>
</evidence>
<keyword evidence="5 7" id="KW-0063">Aspartyl esterase</keyword>
<name>W1NL96_AMBTC</name>
<dbReference type="FunFam" id="2.160.20.10:FF:000001">
    <property type="entry name" value="Pectinesterase"/>
    <property type="match status" value="1"/>
</dbReference>
<accession>W1NL96</accession>
<organism evidence="10 11">
    <name type="scientific">Amborella trichopoda</name>
    <dbReference type="NCBI Taxonomy" id="13333"/>
    <lineage>
        <taxon>Eukaryota</taxon>
        <taxon>Viridiplantae</taxon>
        <taxon>Streptophyta</taxon>
        <taxon>Embryophyta</taxon>
        <taxon>Tracheophyta</taxon>
        <taxon>Spermatophyta</taxon>
        <taxon>Magnoliopsida</taxon>
        <taxon>Amborellales</taxon>
        <taxon>Amborellaceae</taxon>
        <taxon>Amborella</taxon>
    </lineage>
</organism>
<dbReference type="CDD" id="cd15798">
    <property type="entry name" value="PMEI-like_3"/>
    <property type="match status" value="1"/>
</dbReference>
<dbReference type="OrthoDB" id="2019149at2759"/>
<protein>
    <recommendedName>
        <fullName evidence="7">Pectinesterase</fullName>
        <ecNumber evidence="7">3.1.1.11</ecNumber>
    </recommendedName>
</protein>
<dbReference type="GO" id="GO:0046910">
    <property type="term" value="F:pectinesterase inhibitor activity"/>
    <property type="evidence" value="ECO:0000318"/>
    <property type="project" value="GO_Central"/>
</dbReference>
<proteinExistence type="inferred from homology"/>
<dbReference type="GO" id="GO:0042545">
    <property type="term" value="P:cell wall modification"/>
    <property type="evidence" value="ECO:0007669"/>
    <property type="project" value="UniProtKB-UniRule"/>
</dbReference>
<evidence type="ECO:0000256" key="7">
    <source>
        <dbReference type="RuleBase" id="RU000589"/>
    </source>
</evidence>
<dbReference type="UniPathway" id="UPA00545">
    <property type="reaction ID" value="UER00823"/>
</dbReference>
<feature type="region of interest" description="Disordered" evidence="8">
    <location>
        <begin position="184"/>
        <end position="209"/>
    </location>
</feature>
<dbReference type="Gene3D" id="2.160.20.10">
    <property type="entry name" value="Single-stranded right-handed beta-helix, Pectin lyase-like"/>
    <property type="match status" value="1"/>
</dbReference>
<evidence type="ECO:0000256" key="3">
    <source>
        <dbReference type="ARBA" id="ARBA00007786"/>
    </source>
</evidence>
<dbReference type="EMBL" id="KI397331">
    <property type="protein sequence ID" value="ERM95995.1"/>
    <property type="molecule type" value="Genomic_DNA"/>
</dbReference>
<dbReference type="EC" id="3.1.1.11" evidence="7"/>
<comment type="pathway">
    <text evidence="1 7">Glycan metabolism; pectin degradation; 2-dehydro-3-deoxy-D-gluconate from pectin: step 1/5.</text>
</comment>
<dbReference type="GO" id="GO:0045490">
    <property type="term" value="P:pectin catabolic process"/>
    <property type="evidence" value="ECO:0007669"/>
    <property type="project" value="UniProtKB-UniRule"/>
</dbReference>
<dbReference type="HOGENOM" id="CLU_012243_9_1_1"/>